<evidence type="ECO:0000313" key="5">
    <source>
        <dbReference type="Proteomes" id="UP001603978"/>
    </source>
</evidence>
<dbReference type="InterPro" id="IPR030903">
    <property type="entry name" value="CDPS"/>
</dbReference>
<reference evidence="4 5" key="1">
    <citation type="submission" date="2024-10" db="EMBL/GenBank/DDBJ databases">
        <authorList>
            <person name="Topkara A.R."/>
            <person name="Saygin H."/>
        </authorList>
    </citation>
    <scope>NUCLEOTIDE SEQUENCE [LARGE SCALE GENOMIC DNA]</scope>
    <source>
        <strain evidence="4 5">M3C6</strain>
    </source>
</reference>
<comment type="caution">
    <text evidence="4">The sequence shown here is derived from an EMBL/GenBank/DDBJ whole genome shotgun (WGS) entry which is preliminary data.</text>
</comment>
<evidence type="ECO:0000256" key="1">
    <source>
        <dbReference type="ARBA" id="ARBA00006034"/>
    </source>
</evidence>
<dbReference type="Proteomes" id="UP001603978">
    <property type="component" value="Unassembled WGS sequence"/>
</dbReference>
<evidence type="ECO:0000256" key="2">
    <source>
        <dbReference type="ARBA" id="ARBA00022679"/>
    </source>
</evidence>
<dbReference type="InterPro" id="IPR038622">
    <property type="entry name" value="CDPS_sf"/>
</dbReference>
<sequence length="256" mass="28216">MQPTAGDDRAQDRSPSVIDHTRTAIVAEGLAARPISRHCVGPFLARSHACLGISPFNGYFTTERITELAAWALRTFSAVHLFVPDVPAAMTLQALGYPPDRAATKARRQAGYLRNKICRALETLRVAEPTTLILDWAALSGNPVYSGHLRAVSDLFDSDVDFQETCLEATRWVLEGRLKDSEITRAQLRLAVDYLLAELPLFIDTATIVGQSASVFCYHQATPFLQRLYGRELAVRPVDRQGFAVLAPGFDQGMTQ</sequence>
<dbReference type="NCBIfam" id="TIGR04539">
    <property type="entry name" value="tRNA_cyclodipep"/>
    <property type="match status" value="1"/>
</dbReference>
<dbReference type="EMBL" id="JBICRM010000063">
    <property type="protein sequence ID" value="MFG1710978.1"/>
    <property type="molecule type" value="Genomic_DNA"/>
</dbReference>
<keyword evidence="5" id="KW-1185">Reference proteome</keyword>
<dbReference type="Pfam" id="PF16715">
    <property type="entry name" value="CDPS"/>
    <property type="match status" value="1"/>
</dbReference>
<proteinExistence type="inferred from homology"/>
<organism evidence="4 5">
    <name type="scientific">Nonomuraea marmarensis</name>
    <dbReference type="NCBI Taxonomy" id="3351344"/>
    <lineage>
        <taxon>Bacteria</taxon>
        <taxon>Bacillati</taxon>
        <taxon>Actinomycetota</taxon>
        <taxon>Actinomycetes</taxon>
        <taxon>Streptosporangiales</taxon>
        <taxon>Streptosporangiaceae</taxon>
        <taxon>Nonomuraea</taxon>
    </lineage>
</organism>
<dbReference type="RefSeq" id="WP_393177311.1">
    <property type="nucleotide sequence ID" value="NZ_JBICRM010000063.1"/>
</dbReference>
<dbReference type="Gene3D" id="3.40.50.11710">
    <property type="entry name" value="Cyclodipeptide synthase"/>
    <property type="match status" value="1"/>
</dbReference>
<evidence type="ECO:0000256" key="3">
    <source>
        <dbReference type="ARBA" id="ARBA00030771"/>
    </source>
</evidence>
<gene>
    <name evidence="4" type="ORF">ACFLIM_48245</name>
</gene>
<comment type="similarity">
    <text evidence="1">Belongs to the CDPS family.</text>
</comment>
<evidence type="ECO:0000313" key="4">
    <source>
        <dbReference type="EMBL" id="MFG1710978.1"/>
    </source>
</evidence>
<keyword evidence="2" id="KW-0808">Transferase</keyword>
<protein>
    <recommendedName>
        <fullName evidence="3">Cyclodipeptide synthase</fullName>
    </recommendedName>
</protein>
<accession>A0ABW7AY46</accession>
<name>A0ABW7AY46_9ACTN</name>